<evidence type="ECO:0000259" key="2">
    <source>
        <dbReference type="Pfam" id="PF26456"/>
    </source>
</evidence>
<proteinExistence type="predicted"/>
<protein>
    <recommendedName>
        <fullName evidence="2">DUF8135 domain-containing protein</fullName>
    </recommendedName>
</protein>
<feature type="compositionally biased region" description="Acidic residues" evidence="1">
    <location>
        <begin position="1"/>
        <end position="28"/>
    </location>
</feature>
<accession>A0A830GMG9</accession>
<dbReference type="AlphaFoldDB" id="A0A830GMG9"/>
<feature type="compositionally biased region" description="Acidic residues" evidence="1">
    <location>
        <begin position="57"/>
        <end position="67"/>
    </location>
</feature>
<dbReference type="RefSeq" id="WP_188996802.1">
    <property type="nucleotide sequence ID" value="NZ_BMOU01000002.1"/>
</dbReference>
<dbReference type="InterPro" id="IPR058448">
    <property type="entry name" value="DUF8135"/>
</dbReference>
<comment type="caution">
    <text evidence="3">The sequence shown here is derived from an EMBL/GenBank/DDBJ whole genome shotgun (WGS) entry which is preliminary data.</text>
</comment>
<dbReference type="EMBL" id="BMOU01000002">
    <property type="protein sequence ID" value="GGN93568.1"/>
    <property type="molecule type" value="Genomic_DNA"/>
</dbReference>
<evidence type="ECO:0000256" key="1">
    <source>
        <dbReference type="SAM" id="MobiDB-lite"/>
    </source>
</evidence>
<dbReference type="Pfam" id="PF26456">
    <property type="entry name" value="DUF8135"/>
    <property type="match status" value="1"/>
</dbReference>
<organism evidence="3 4">
    <name type="scientific">Haloarcula pellucida</name>
    <dbReference type="NCBI Taxonomy" id="1427151"/>
    <lineage>
        <taxon>Archaea</taxon>
        <taxon>Methanobacteriati</taxon>
        <taxon>Methanobacteriota</taxon>
        <taxon>Stenosarchaea group</taxon>
        <taxon>Halobacteria</taxon>
        <taxon>Halobacteriales</taxon>
        <taxon>Haloarculaceae</taxon>
        <taxon>Haloarcula</taxon>
    </lineage>
</organism>
<feature type="region of interest" description="Disordered" evidence="1">
    <location>
        <begin position="1"/>
        <end position="117"/>
    </location>
</feature>
<name>A0A830GMG9_9EURY</name>
<sequence>MSEDDPEDPFEDFDVPEDPEDPFEDFDVPEAPSASDEVPPPDAENPMADVTLGVESGDGDATPEDPFSDMGDRDGDPFGGAESVFESVDVGSVDPDGVWDSLGEDDSPTPPSDRKRYADVSKHRYCEQCEHFAEPPAVQCTHEGTEILEFVDMETVRLLNCPVVAEQRELGNEE</sequence>
<feature type="domain" description="DUF8135" evidence="2">
    <location>
        <begin position="119"/>
        <end position="167"/>
    </location>
</feature>
<gene>
    <name evidence="3" type="ORF">GCM10009030_19130</name>
</gene>
<evidence type="ECO:0000313" key="3">
    <source>
        <dbReference type="EMBL" id="GGN93568.1"/>
    </source>
</evidence>
<reference evidence="3" key="1">
    <citation type="journal article" date="2014" name="Int. J. Syst. Evol. Microbiol.">
        <title>Complete genome sequence of Corynebacterium casei LMG S-19264T (=DSM 44701T), isolated from a smear-ripened cheese.</title>
        <authorList>
            <consortium name="US DOE Joint Genome Institute (JGI-PGF)"/>
            <person name="Walter F."/>
            <person name="Albersmeier A."/>
            <person name="Kalinowski J."/>
            <person name="Ruckert C."/>
        </authorList>
    </citation>
    <scope>NUCLEOTIDE SEQUENCE</scope>
    <source>
        <strain evidence="3">JCM 17820</strain>
    </source>
</reference>
<evidence type="ECO:0000313" key="4">
    <source>
        <dbReference type="Proteomes" id="UP000605784"/>
    </source>
</evidence>
<feature type="compositionally biased region" description="Low complexity" evidence="1">
    <location>
        <begin position="87"/>
        <end position="101"/>
    </location>
</feature>
<dbReference type="Proteomes" id="UP000605784">
    <property type="component" value="Unassembled WGS sequence"/>
</dbReference>
<reference evidence="3" key="2">
    <citation type="submission" date="2020-09" db="EMBL/GenBank/DDBJ databases">
        <authorList>
            <person name="Sun Q."/>
            <person name="Ohkuma M."/>
        </authorList>
    </citation>
    <scope>NUCLEOTIDE SEQUENCE</scope>
    <source>
        <strain evidence="3">JCM 17820</strain>
    </source>
</reference>
<keyword evidence="4" id="KW-1185">Reference proteome</keyword>